<protein>
    <submittedName>
        <fullName evidence="2">Uncharacterized protein</fullName>
    </submittedName>
</protein>
<evidence type="ECO:0000313" key="3">
    <source>
        <dbReference type="Proteomes" id="UP001501676"/>
    </source>
</evidence>
<comment type="caution">
    <text evidence="2">The sequence shown here is derived from an EMBL/GenBank/DDBJ whole genome shotgun (WGS) entry which is preliminary data.</text>
</comment>
<reference evidence="3" key="1">
    <citation type="journal article" date="2019" name="Int. J. Syst. Evol. Microbiol.">
        <title>The Global Catalogue of Microorganisms (GCM) 10K type strain sequencing project: providing services to taxonomists for standard genome sequencing and annotation.</title>
        <authorList>
            <consortium name="The Broad Institute Genomics Platform"/>
            <consortium name="The Broad Institute Genome Sequencing Center for Infectious Disease"/>
            <person name="Wu L."/>
            <person name="Ma J."/>
        </authorList>
    </citation>
    <scope>NUCLEOTIDE SEQUENCE [LARGE SCALE GENOMIC DNA]</scope>
    <source>
        <strain evidence="3">JCM 9458</strain>
    </source>
</reference>
<sequence length="63" mass="6644">MTEPTGNADQERRWIDGDLESGADPTGPAESTQASEATATRPTDTGRGEQPDLQPAEGTITEE</sequence>
<evidence type="ECO:0000313" key="2">
    <source>
        <dbReference type="EMBL" id="GAA3396502.1"/>
    </source>
</evidence>
<name>A0ABP6T9V4_9ACTN</name>
<gene>
    <name evidence="2" type="ORF">GCM10020369_73430</name>
</gene>
<keyword evidence="3" id="KW-1185">Reference proteome</keyword>
<accession>A0ABP6T9V4</accession>
<feature type="region of interest" description="Disordered" evidence="1">
    <location>
        <begin position="1"/>
        <end position="63"/>
    </location>
</feature>
<dbReference type="Proteomes" id="UP001501676">
    <property type="component" value="Unassembled WGS sequence"/>
</dbReference>
<dbReference type="RefSeq" id="WP_345732905.1">
    <property type="nucleotide sequence ID" value="NZ_BAAAYN010000057.1"/>
</dbReference>
<dbReference type="EMBL" id="BAAAYN010000057">
    <property type="protein sequence ID" value="GAA3396502.1"/>
    <property type="molecule type" value="Genomic_DNA"/>
</dbReference>
<proteinExistence type="predicted"/>
<organism evidence="2 3">
    <name type="scientific">Cryptosporangium minutisporangium</name>
    <dbReference type="NCBI Taxonomy" id="113569"/>
    <lineage>
        <taxon>Bacteria</taxon>
        <taxon>Bacillati</taxon>
        <taxon>Actinomycetota</taxon>
        <taxon>Actinomycetes</taxon>
        <taxon>Cryptosporangiales</taxon>
        <taxon>Cryptosporangiaceae</taxon>
        <taxon>Cryptosporangium</taxon>
    </lineage>
</organism>
<evidence type="ECO:0000256" key="1">
    <source>
        <dbReference type="SAM" id="MobiDB-lite"/>
    </source>
</evidence>
<feature type="compositionally biased region" description="Low complexity" evidence="1">
    <location>
        <begin position="29"/>
        <end position="40"/>
    </location>
</feature>